<sequence>MLSTTIVRTHKQLSITSLAHHHRPQTASHITVPIGALCPVSSVALTTTDRIAIDIHTSSSAGTVLRNQHISAPCAWHSDITTNNYRRSSPAAASPSCARQCLVLGCTKSVRGTHQQHQQHQQQHRDGSQKLTTVLECIGAGGAALPPVYVFKCKKTDLSPDASV</sequence>
<accession>A0A8X7MQM6</accession>
<dbReference type="AlphaFoldDB" id="A0A8X7MQM6"/>
<reference evidence="1" key="2">
    <citation type="journal article" date="2019" name="IMA Fungus">
        <title>Genome sequencing and comparison of five Tilletia species to identify candidate genes for the detection of regulated species infecting wheat.</title>
        <authorList>
            <person name="Nguyen H.D.T."/>
            <person name="Sultana T."/>
            <person name="Kesanakurti P."/>
            <person name="Hambleton S."/>
        </authorList>
    </citation>
    <scope>NUCLEOTIDE SEQUENCE</scope>
    <source>
        <strain evidence="1">DAOMC 236426</strain>
    </source>
</reference>
<protein>
    <submittedName>
        <fullName evidence="1">Uncharacterized protein</fullName>
    </submittedName>
</protein>
<keyword evidence="2" id="KW-1185">Reference proteome</keyword>
<comment type="caution">
    <text evidence="1">The sequence shown here is derived from an EMBL/GenBank/DDBJ whole genome shotgun (WGS) entry which is preliminary data.</text>
</comment>
<evidence type="ECO:0000313" key="1">
    <source>
        <dbReference type="EMBL" id="KAE8243647.1"/>
    </source>
</evidence>
<organism evidence="1 2">
    <name type="scientific">Tilletia controversa</name>
    <name type="common">dwarf bunt fungus</name>
    <dbReference type="NCBI Taxonomy" id="13291"/>
    <lineage>
        <taxon>Eukaryota</taxon>
        <taxon>Fungi</taxon>
        <taxon>Dikarya</taxon>
        <taxon>Basidiomycota</taxon>
        <taxon>Ustilaginomycotina</taxon>
        <taxon>Exobasidiomycetes</taxon>
        <taxon>Tilletiales</taxon>
        <taxon>Tilletiaceae</taxon>
        <taxon>Tilletia</taxon>
    </lineage>
</organism>
<reference evidence="1" key="1">
    <citation type="submission" date="2016-04" db="EMBL/GenBank/DDBJ databases">
        <authorList>
            <person name="Nguyen H.D."/>
            <person name="Samba Siva P."/>
            <person name="Cullis J."/>
            <person name="Levesque C.A."/>
            <person name="Hambleton S."/>
        </authorList>
    </citation>
    <scope>NUCLEOTIDE SEQUENCE</scope>
    <source>
        <strain evidence="1">DAOMC 236426</strain>
    </source>
</reference>
<proteinExistence type="predicted"/>
<name>A0A8X7MQM6_9BASI</name>
<evidence type="ECO:0000313" key="2">
    <source>
        <dbReference type="Proteomes" id="UP000077684"/>
    </source>
</evidence>
<dbReference type="Proteomes" id="UP000077684">
    <property type="component" value="Unassembled WGS sequence"/>
</dbReference>
<gene>
    <name evidence="1" type="ORF">A4X06_0g6174</name>
</gene>
<dbReference type="EMBL" id="LWDE02000855">
    <property type="protein sequence ID" value="KAE8243647.1"/>
    <property type="molecule type" value="Genomic_DNA"/>
</dbReference>